<comment type="caution">
    <text evidence="8">The sequence shown here is derived from an EMBL/GenBank/DDBJ whole genome shotgun (WGS) entry which is preliminary data.</text>
</comment>
<dbReference type="Proteomes" id="UP001596031">
    <property type="component" value="Unassembled WGS sequence"/>
</dbReference>
<evidence type="ECO:0000256" key="1">
    <source>
        <dbReference type="ARBA" id="ARBA00004651"/>
    </source>
</evidence>
<evidence type="ECO:0000259" key="7">
    <source>
        <dbReference type="Pfam" id="PF09335"/>
    </source>
</evidence>
<keyword evidence="3 6" id="KW-0812">Transmembrane</keyword>
<feature type="transmembrane region" description="Helical" evidence="6">
    <location>
        <begin position="180"/>
        <end position="198"/>
    </location>
</feature>
<evidence type="ECO:0000256" key="3">
    <source>
        <dbReference type="ARBA" id="ARBA00022692"/>
    </source>
</evidence>
<reference evidence="9" key="1">
    <citation type="journal article" date="2019" name="Int. J. Syst. Evol. Microbiol.">
        <title>The Global Catalogue of Microorganisms (GCM) 10K type strain sequencing project: providing services to taxonomists for standard genome sequencing and annotation.</title>
        <authorList>
            <consortium name="The Broad Institute Genomics Platform"/>
            <consortium name="The Broad Institute Genome Sequencing Center for Infectious Disease"/>
            <person name="Wu L."/>
            <person name="Ma J."/>
        </authorList>
    </citation>
    <scope>NUCLEOTIDE SEQUENCE [LARGE SCALE GENOMIC DNA]</scope>
    <source>
        <strain evidence="9">CCUG 38813</strain>
    </source>
</reference>
<sequence>MFEFITEFLGKSGYLGVFALMALENIFPPIPSEMIMPFAGFVVARGDLNLVSVLLAGTAGSVAGALPWYYAARFYGCERLKHLADHHARWLTVSADDIDTALAAFRKHGRKAVLFGRLIPAVRTLISVPAGLGNMSLGRFLLYSGIGSLAWTGLLTAAGFLMENNYREVADYVDPVSKAIFGAMLAWYVVRVVTWRAPAKTDSREQERDTP</sequence>
<feature type="transmembrane region" description="Helical" evidence="6">
    <location>
        <begin position="50"/>
        <end position="71"/>
    </location>
</feature>
<dbReference type="Pfam" id="PF09335">
    <property type="entry name" value="VTT_dom"/>
    <property type="match status" value="1"/>
</dbReference>
<protein>
    <submittedName>
        <fullName evidence="8">DedA family protein</fullName>
    </submittedName>
</protein>
<feature type="transmembrane region" description="Helical" evidence="6">
    <location>
        <begin position="140"/>
        <end position="160"/>
    </location>
</feature>
<dbReference type="EMBL" id="JBHSMS010000040">
    <property type="protein sequence ID" value="MFC5512233.1"/>
    <property type="molecule type" value="Genomic_DNA"/>
</dbReference>
<evidence type="ECO:0000256" key="6">
    <source>
        <dbReference type="SAM" id="Phobius"/>
    </source>
</evidence>
<gene>
    <name evidence="8" type="ORF">ACFPOU_13990</name>
</gene>
<keyword evidence="4 6" id="KW-1133">Transmembrane helix</keyword>
<keyword evidence="2" id="KW-1003">Cell membrane</keyword>
<dbReference type="RefSeq" id="WP_379722238.1">
    <property type="nucleotide sequence ID" value="NZ_JBHSMS010000040.1"/>
</dbReference>
<comment type="subcellular location">
    <subcellularLocation>
        <location evidence="1">Cell membrane</location>
        <topology evidence="1">Multi-pass membrane protein</topology>
    </subcellularLocation>
</comment>
<dbReference type="InterPro" id="IPR051311">
    <property type="entry name" value="DedA_domain"/>
</dbReference>
<proteinExistence type="predicted"/>
<feature type="domain" description="VTT" evidence="7">
    <location>
        <begin position="30"/>
        <end position="159"/>
    </location>
</feature>
<name>A0ABW0PIT2_9BURK</name>
<evidence type="ECO:0000256" key="4">
    <source>
        <dbReference type="ARBA" id="ARBA00022989"/>
    </source>
</evidence>
<evidence type="ECO:0000313" key="8">
    <source>
        <dbReference type="EMBL" id="MFC5512233.1"/>
    </source>
</evidence>
<keyword evidence="9" id="KW-1185">Reference proteome</keyword>
<dbReference type="InterPro" id="IPR032816">
    <property type="entry name" value="VTT_dom"/>
</dbReference>
<accession>A0ABW0PIT2</accession>
<evidence type="ECO:0000313" key="9">
    <source>
        <dbReference type="Proteomes" id="UP001596031"/>
    </source>
</evidence>
<feature type="transmembrane region" description="Helical" evidence="6">
    <location>
        <begin position="12"/>
        <end position="30"/>
    </location>
</feature>
<dbReference type="PANTHER" id="PTHR42709:SF6">
    <property type="entry name" value="UNDECAPRENYL PHOSPHATE TRANSPORTER A"/>
    <property type="match status" value="1"/>
</dbReference>
<evidence type="ECO:0000256" key="2">
    <source>
        <dbReference type="ARBA" id="ARBA00022475"/>
    </source>
</evidence>
<dbReference type="PANTHER" id="PTHR42709">
    <property type="entry name" value="ALKALINE PHOSPHATASE LIKE PROTEIN"/>
    <property type="match status" value="1"/>
</dbReference>
<keyword evidence="5 6" id="KW-0472">Membrane</keyword>
<organism evidence="8 9">
    <name type="scientific">Massilia jejuensis</name>
    <dbReference type="NCBI Taxonomy" id="648894"/>
    <lineage>
        <taxon>Bacteria</taxon>
        <taxon>Pseudomonadati</taxon>
        <taxon>Pseudomonadota</taxon>
        <taxon>Betaproteobacteria</taxon>
        <taxon>Burkholderiales</taxon>
        <taxon>Oxalobacteraceae</taxon>
        <taxon>Telluria group</taxon>
        <taxon>Massilia</taxon>
    </lineage>
</organism>
<evidence type="ECO:0000256" key="5">
    <source>
        <dbReference type="ARBA" id="ARBA00023136"/>
    </source>
</evidence>